<protein>
    <submittedName>
        <fullName evidence="3">Uncharacterized protein</fullName>
    </submittedName>
</protein>
<dbReference type="RefSeq" id="WP_012406131.1">
    <property type="nucleotide sequence ID" value="NC_010625.1"/>
</dbReference>
<dbReference type="Pfam" id="PF06527">
    <property type="entry name" value="TniQ"/>
    <property type="match status" value="1"/>
</dbReference>
<dbReference type="HOGENOM" id="CLU_033785_1_0_4"/>
<keyword evidence="3" id="KW-0614">Plasmid</keyword>
<evidence type="ECO:0000313" key="4">
    <source>
        <dbReference type="Proteomes" id="UP000001192"/>
    </source>
</evidence>
<feature type="domain" description="TniQ" evidence="1">
    <location>
        <begin position="6"/>
        <end position="158"/>
    </location>
</feature>
<accession>B2JTS2</accession>
<feature type="domain" description="Transposon Tn7 transposition protein TnsD C-terminal" evidence="2">
    <location>
        <begin position="205"/>
        <end position="549"/>
    </location>
</feature>
<name>B2JTS2_PARP8</name>
<gene>
    <name evidence="3" type="ordered locus">Bphy_6969</name>
</gene>
<dbReference type="EMBL" id="CP001045">
    <property type="protein sequence ID" value="ACC75975.1"/>
    <property type="molecule type" value="Genomic_DNA"/>
</dbReference>
<keyword evidence="4" id="KW-1185">Reference proteome</keyword>
<organism evidence="3 4">
    <name type="scientific">Paraburkholderia phymatum (strain DSM 17167 / CIP 108236 / LMG 21445 / STM815)</name>
    <name type="common">Burkholderia phymatum</name>
    <dbReference type="NCBI Taxonomy" id="391038"/>
    <lineage>
        <taxon>Bacteria</taxon>
        <taxon>Pseudomonadati</taxon>
        <taxon>Pseudomonadota</taxon>
        <taxon>Betaproteobacteria</taxon>
        <taxon>Burkholderiales</taxon>
        <taxon>Burkholderiaceae</taxon>
        <taxon>Paraburkholderia</taxon>
    </lineage>
</organism>
<evidence type="ECO:0000259" key="2">
    <source>
        <dbReference type="Pfam" id="PF15978"/>
    </source>
</evidence>
<evidence type="ECO:0000313" key="3">
    <source>
        <dbReference type="EMBL" id="ACC75975.1"/>
    </source>
</evidence>
<dbReference type="Pfam" id="PF15978">
    <property type="entry name" value="TnsD"/>
    <property type="match status" value="1"/>
</dbReference>
<proteinExistence type="predicted"/>
<dbReference type="AlphaFoldDB" id="B2JTS2"/>
<dbReference type="KEGG" id="bph:Bphy_6969"/>
<reference evidence="4" key="1">
    <citation type="journal article" date="2014" name="Stand. Genomic Sci.">
        <title>Complete genome sequence of Burkholderia phymatum STM815(T), a broad host range and efficient nitrogen-fixing symbiont of Mimosa species.</title>
        <authorList>
            <person name="Moulin L."/>
            <person name="Klonowska A."/>
            <person name="Caroline B."/>
            <person name="Booth K."/>
            <person name="Vriezen J.A."/>
            <person name="Melkonian R."/>
            <person name="James E.K."/>
            <person name="Young J.P."/>
            <person name="Bena G."/>
            <person name="Hauser L."/>
            <person name="Land M."/>
            <person name="Kyrpides N."/>
            <person name="Bruce D."/>
            <person name="Chain P."/>
            <person name="Copeland A."/>
            <person name="Pitluck S."/>
            <person name="Woyke T."/>
            <person name="Lizotte-Waniewski M."/>
            <person name="Bristow J."/>
            <person name="Riley M."/>
        </authorList>
    </citation>
    <scope>NUCLEOTIDE SEQUENCE [LARGE SCALE GENOMIC DNA]</scope>
    <source>
        <strain evidence="4">DSM 17167 / CIP 108236 / LMG 21445 / STM815</strain>
        <plasmid evidence="4">Plasmid pBPHY01</plasmid>
    </source>
</reference>
<sequence length="617" mass="70080">MTVALPLPYEDEPLYSVIGRYVQATMVDVPSKLTRILFGRWITPKVDLNFGLDRLARQTHDTWNLSAIEIAQTHTFLPYFVAFAPEHRRAAAIDAIGSDRNASSSTASLGITKGERPAKFRFCPRCAAEDFARVGEPYWRRSHQLPGVFMCLKHKSLLRTLAADLTRESDTRWYTAKDVITPCVMIDRNDNFPWMSNSDVLTVMRRSVELLTTLPQPLNPSTHEYYLFHADAAGFVRPNGFLKTDTIRTGIIEMYGEEYLETAGLTLPSNNRIWPVKLIRGEKYSHPLQHVLLDHFLKVRRLSSDIVRLTKATPYLCPNPYGAHGPAHNIDAVLIQEQADGSRIGKACCRCGLKFWFERCRTGTVIPEISHIVVFGNDWHRAARKLKAEGMSVDDIAIEMGITRKQVVRILKRKTGNHKYTPSKKEILEWRKQFKELLRKVGSSGHRGAWMLNPQLSNRLALHDSDWFKGSATRSALKRDANLTKPRCDWSARDHRWSLELRSAAARLKTFERKPVRATLRTICTEARLPEVGSSRVIRKKLPQCAAILADLTESTEQFQIRRLNTAANELTSSGTTLNASNLRRLAKIQQRHLRPQAAAAIVRLCAEPYPQPTTDK</sequence>
<dbReference type="Proteomes" id="UP000001192">
    <property type="component" value="Plasmid pBPHY01"/>
</dbReference>
<geneLocation type="plasmid" evidence="3 4">
    <name>pBPHY01</name>
</geneLocation>
<dbReference type="InterPro" id="IPR009492">
    <property type="entry name" value="TniQ"/>
</dbReference>
<dbReference type="OrthoDB" id="470139at2"/>
<dbReference type="InterPro" id="IPR032750">
    <property type="entry name" value="TnsD_C"/>
</dbReference>
<evidence type="ECO:0000259" key="1">
    <source>
        <dbReference type="Pfam" id="PF06527"/>
    </source>
</evidence>